<dbReference type="Proteomes" id="UP000281406">
    <property type="component" value="Unassembled WGS sequence"/>
</dbReference>
<evidence type="ECO:0000313" key="1">
    <source>
        <dbReference type="EMBL" id="ROL45921.1"/>
    </source>
</evidence>
<proteinExistence type="predicted"/>
<protein>
    <submittedName>
        <fullName evidence="1">Uncharacterized protein</fullName>
    </submittedName>
</protein>
<keyword evidence="2" id="KW-1185">Reference proteome</keyword>
<organism evidence="1 2">
    <name type="scientific">Anabarilius grahami</name>
    <name type="common">Kanglang fish</name>
    <name type="synonym">Barilius grahami</name>
    <dbReference type="NCBI Taxonomy" id="495550"/>
    <lineage>
        <taxon>Eukaryota</taxon>
        <taxon>Metazoa</taxon>
        <taxon>Chordata</taxon>
        <taxon>Craniata</taxon>
        <taxon>Vertebrata</taxon>
        <taxon>Euteleostomi</taxon>
        <taxon>Actinopterygii</taxon>
        <taxon>Neopterygii</taxon>
        <taxon>Teleostei</taxon>
        <taxon>Ostariophysi</taxon>
        <taxon>Cypriniformes</taxon>
        <taxon>Xenocyprididae</taxon>
        <taxon>Xenocypridinae</taxon>
        <taxon>Xenocypridinae incertae sedis</taxon>
        <taxon>Anabarilius</taxon>
    </lineage>
</organism>
<evidence type="ECO:0000313" key="2">
    <source>
        <dbReference type="Proteomes" id="UP000281406"/>
    </source>
</evidence>
<sequence length="224" mass="24283">MTPVLNIPDSNTVLVQIWADTMLLSGIFLDAAGQPGRAAAYGLASAPQIGPTFAMLAGATARTGKDATHPSKHCRVVDSQLRKPYHASALSARLACTNSLLLVYLEGMLQDLSSTLTSEDIPETLRVVDMLIRGTSAHAQALGQSMTLGLLHMRPLQLWLAKYKVSPYESGQRLIPKDRDCLPTVQWWLSTPGLEEGVTLGPISPLDLIWYTVDPYCGVLTEVK</sequence>
<name>A0A3N0YJ53_ANAGA</name>
<dbReference type="EMBL" id="RJVU01042534">
    <property type="protein sequence ID" value="ROL45921.1"/>
    <property type="molecule type" value="Genomic_DNA"/>
</dbReference>
<comment type="caution">
    <text evidence="1">The sequence shown here is derived from an EMBL/GenBank/DDBJ whole genome shotgun (WGS) entry which is preliminary data.</text>
</comment>
<gene>
    <name evidence="1" type="ORF">DPX16_11616</name>
</gene>
<accession>A0A3N0YJ53</accession>
<reference evidence="1 2" key="1">
    <citation type="submission" date="2018-10" db="EMBL/GenBank/DDBJ databases">
        <title>Genome assembly for a Yunnan-Guizhou Plateau 3E fish, Anabarilius grahami (Regan), and its evolutionary and genetic applications.</title>
        <authorList>
            <person name="Jiang W."/>
        </authorList>
    </citation>
    <scope>NUCLEOTIDE SEQUENCE [LARGE SCALE GENOMIC DNA]</scope>
    <source>
        <strain evidence="1">AG-KIZ</strain>
        <tissue evidence="1">Muscle</tissue>
    </source>
</reference>
<dbReference type="AlphaFoldDB" id="A0A3N0YJ53"/>